<dbReference type="InterPro" id="IPR009091">
    <property type="entry name" value="RCC1/BLIP-II"/>
</dbReference>
<dbReference type="Proteomes" id="UP000694546">
    <property type="component" value="Chromosome 16"/>
</dbReference>
<organism evidence="2 3">
    <name type="scientific">Gadus morhua</name>
    <name type="common">Atlantic cod</name>
    <dbReference type="NCBI Taxonomy" id="8049"/>
    <lineage>
        <taxon>Eukaryota</taxon>
        <taxon>Metazoa</taxon>
        <taxon>Chordata</taxon>
        <taxon>Craniata</taxon>
        <taxon>Vertebrata</taxon>
        <taxon>Euteleostomi</taxon>
        <taxon>Actinopterygii</taxon>
        <taxon>Neopterygii</taxon>
        <taxon>Teleostei</taxon>
        <taxon>Neoteleostei</taxon>
        <taxon>Acanthomorphata</taxon>
        <taxon>Zeiogadaria</taxon>
        <taxon>Gadariae</taxon>
        <taxon>Gadiformes</taxon>
        <taxon>Gadoidei</taxon>
        <taxon>Gadidae</taxon>
        <taxon>Gadus</taxon>
    </lineage>
</organism>
<dbReference type="PROSITE" id="PS00626">
    <property type="entry name" value="RCC1_2"/>
    <property type="match status" value="1"/>
</dbReference>
<reference evidence="2" key="1">
    <citation type="submission" date="2025-08" db="UniProtKB">
        <authorList>
            <consortium name="Ensembl"/>
        </authorList>
    </citation>
    <scope>IDENTIFICATION</scope>
</reference>
<dbReference type="InterPro" id="IPR000408">
    <property type="entry name" value="Reg_chr_condens"/>
</dbReference>
<evidence type="ECO:0000313" key="2">
    <source>
        <dbReference type="Ensembl" id="ENSGMOP00000063418.1"/>
    </source>
</evidence>
<dbReference type="Gene3D" id="2.130.10.30">
    <property type="entry name" value="Regulator of chromosome condensation 1/beta-lactamase-inhibitor protein II"/>
    <property type="match status" value="1"/>
</dbReference>
<dbReference type="PROSITE" id="PS50012">
    <property type="entry name" value="RCC1_3"/>
    <property type="match status" value="1"/>
</dbReference>
<sequence length="79" mass="8635">LFFCQAESTVLSRLSWSIIKDISLICCGAQHTLFLTGDGTVLSCGQNSKGQLGRNSLEDQTKPGELFLYNMSPFNMGSQ</sequence>
<dbReference type="GeneTree" id="ENSGT00940000179066"/>
<evidence type="ECO:0000313" key="3">
    <source>
        <dbReference type="Proteomes" id="UP000694546"/>
    </source>
</evidence>
<name>A0A8C5CMQ4_GADMO</name>
<proteinExistence type="predicted"/>
<feature type="repeat" description="RCC1" evidence="1">
    <location>
        <begin position="39"/>
        <end position="79"/>
    </location>
</feature>
<reference evidence="2" key="2">
    <citation type="submission" date="2025-09" db="UniProtKB">
        <authorList>
            <consortium name="Ensembl"/>
        </authorList>
    </citation>
    <scope>IDENTIFICATION</scope>
</reference>
<dbReference type="SUPFAM" id="SSF50985">
    <property type="entry name" value="RCC1/BLIP-II"/>
    <property type="match status" value="1"/>
</dbReference>
<dbReference type="PANTHER" id="PTHR45982">
    <property type="entry name" value="REGULATOR OF CHROMOSOME CONDENSATION"/>
    <property type="match status" value="1"/>
</dbReference>
<evidence type="ECO:0000256" key="1">
    <source>
        <dbReference type="PROSITE-ProRule" id="PRU00235"/>
    </source>
</evidence>
<dbReference type="Ensembl" id="ENSGMOT00000070432.1">
    <property type="protein sequence ID" value="ENSGMOP00000063418.1"/>
    <property type="gene ID" value="ENSGMOG00000023860.1"/>
</dbReference>
<protein>
    <submittedName>
        <fullName evidence="2">Uncharacterized protein</fullName>
    </submittedName>
</protein>
<dbReference type="AlphaFoldDB" id="A0A8C5CMQ4"/>
<dbReference type="InterPro" id="IPR051553">
    <property type="entry name" value="Ran_GTPase-activating"/>
</dbReference>
<dbReference type="Pfam" id="PF13540">
    <property type="entry name" value="RCC1_2"/>
    <property type="match status" value="1"/>
</dbReference>
<dbReference type="PANTHER" id="PTHR45982:SF1">
    <property type="entry name" value="REGULATOR OF CHROMOSOME CONDENSATION"/>
    <property type="match status" value="1"/>
</dbReference>
<keyword evidence="3" id="KW-1185">Reference proteome</keyword>
<accession>A0A8C5CMQ4</accession>